<reference evidence="2" key="1">
    <citation type="journal article" date="2013" name="Nature">
        <title>Draft genome of the wheat A-genome progenitor Triticum urartu.</title>
        <authorList>
            <person name="Ling H.Q."/>
            <person name="Zhao S."/>
            <person name="Liu D."/>
            <person name="Wang J."/>
            <person name="Sun H."/>
            <person name="Zhang C."/>
            <person name="Fan H."/>
            <person name="Li D."/>
            <person name="Dong L."/>
            <person name="Tao Y."/>
            <person name="Gao C."/>
            <person name="Wu H."/>
            <person name="Li Y."/>
            <person name="Cui Y."/>
            <person name="Guo X."/>
            <person name="Zheng S."/>
            <person name="Wang B."/>
            <person name="Yu K."/>
            <person name="Liang Q."/>
            <person name="Yang W."/>
            <person name="Lou X."/>
            <person name="Chen J."/>
            <person name="Feng M."/>
            <person name="Jian J."/>
            <person name="Zhang X."/>
            <person name="Luo G."/>
            <person name="Jiang Y."/>
            <person name="Liu J."/>
            <person name="Wang Z."/>
            <person name="Sha Y."/>
            <person name="Zhang B."/>
            <person name="Wu H."/>
            <person name="Tang D."/>
            <person name="Shen Q."/>
            <person name="Xue P."/>
            <person name="Zou S."/>
            <person name="Wang X."/>
            <person name="Liu X."/>
            <person name="Wang F."/>
            <person name="Yang Y."/>
            <person name="An X."/>
            <person name="Dong Z."/>
            <person name="Zhang K."/>
            <person name="Zhang X."/>
            <person name="Luo M.C."/>
            <person name="Dvorak J."/>
            <person name="Tong Y."/>
            <person name="Wang J."/>
            <person name="Yang H."/>
            <person name="Li Z."/>
            <person name="Wang D."/>
            <person name="Zhang A."/>
            <person name="Wang J."/>
        </authorList>
    </citation>
    <scope>NUCLEOTIDE SEQUENCE</scope>
    <source>
        <strain evidence="2">cv. G1812</strain>
    </source>
</reference>
<dbReference type="Gramene" id="TuG1812G0200003170.01.T01">
    <property type="protein sequence ID" value="TuG1812G0200003170.01.T01.cds253391"/>
    <property type="gene ID" value="TuG1812G0200003170.01"/>
</dbReference>
<proteinExistence type="predicted"/>
<dbReference type="EnsemblPlants" id="TuG1812G0200003170.01.T01">
    <property type="protein sequence ID" value="TuG1812G0200003170.01.T01.cds253391"/>
    <property type="gene ID" value="TuG1812G0200003170.01"/>
</dbReference>
<evidence type="ECO:0000313" key="1">
    <source>
        <dbReference type="EnsemblPlants" id="TuG1812G0200003170.01.T01.cds253391"/>
    </source>
</evidence>
<reference evidence="1" key="2">
    <citation type="submission" date="2018-03" db="EMBL/GenBank/DDBJ databases">
        <title>The Triticum urartu genome reveals the dynamic nature of wheat genome evolution.</title>
        <authorList>
            <person name="Ling H."/>
            <person name="Ma B."/>
            <person name="Shi X."/>
            <person name="Liu H."/>
            <person name="Dong L."/>
            <person name="Sun H."/>
            <person name="Cao Y."/>
            <person name="Gao Q."/>
            <person name="Zheng S."/>
            <person name="Li Y."/>
            <person name="Yu Y."/>
            <person name="Du H."/>
            <person name="Qi M."/>
            <person name="Li Y."/>
            <person name="Yu H."/>
            <person name="Cui Y."/>
            <person name="Wang N."/>
            <person name="Chen C."/>
            <person name="Wu H."/>
            <person name="Zhao Y."/>
            <person name="Zhang J."/>
            <person name="Li Y."/>
            <person name="Zhou W."/>
            <person name="Zhang B."/>
            <person name="Hu W."/>
            <person name="Eijk M."/>
            <person name="Tang J."/>
            <person name="Witsenboer H."/>
            <person name="Zhao S."/>
            <person name="Li Z."/>
            <person name="Zhang A."/>
            <person name="Wang D."/>
            <person name="Liang C."/>
        </authorList>
    </citation>
    <scope>NUCLEOTIDE SEQUENCE [LARGE SCALE GENOMIC DNA]</scope>
    <source>
        <strain evidence="1">cv. G1812</strain>
    </source>
</reference>
<organism evidence="1 2">
    <name type="scientific">Triticum urartu</name>
    <name type="common">Red wild einkorn</name>
    <name type="synonym">Crithodium urartu</name>
    <dbReference type="NCBI Taxonomy" id="4572"/>
    <lineage>
        <taxon>Eukaryota</taxon>
        <taxon>Viridiplantae</taxon>
        <taxon>Streptophyta</taxon>
        <taxon>Embryophyta</taxon>
        <taxon>Tracheophyta</taxon>
        <taxon>Spermatophyta</taxon>
        <taxon>Magnoliopsida</taxon>
        <taxon>Liliopsida</taxon>
        <taxon>Poales</taxon>
        <taxon>Poaceae</taxon>
        <taxon>BOP clade</taxon>
        <taxon>Pooideae</taxon>
        <taxon>Triticodae</taxon>
        <taxon>Triticeae</taxon>
        <taxon>Triticinae</taxon>
        <taxon>Triticum</taxon>
    </lineage>
</organism>
<protein>
    <submittedName>
        <fullName evidence="1">Uncharacterized protein</fullName>
    </submittedName>
</protein>
<sequence>MTVVQRVNGCGYNVTIRERPG</sequence>
<name>A0A8R7PFP3_TRIUA</name>
<keyword evidence="2" id="KW-1185">Reference proteome</keyword>
<reference evidence="1" key="3">
    <citation type="submission" date="2022-06" db="UniProtKB">
        <authorList>
            <consortium name="EnsemblPlants"/>
        </authorList>
    </citation>
    <scope>IDENTIFICATION</scope>
</reference>
<evidence type="ECO:0000313" key="2">
    <source>
        <dbReference type="Proteomes" id="UP000015106"/>
    </source>
</evidence>
<dbReference type="AlphaFoldDB" id="A0A8R7PFP3"/>
<dbReference type="Proteomes" id="UP000015106">
    <property type="component" value="Chromosome 2"/>
</dbReference>
<accession>A0A8R7PFP3</accession>